<dbReference type="PROSITE" id="PS50075">
    <property type="entry name" value="CARRIER"/>
    <property type="match status" value="2"/>
</dbReference>
<dbReference type="Gene3D" id="3.40.50.12780">
    <property type="entry name" value="N-terminal domain of ligase-like"/>
    <property type="match status" value="1"/>
</dbReference>
<dbReference type="GO" id="GO:0016740">
    <property type="term" value="F:transferase activity"/>
    <property type="evidence" value="ECO:0007669"/>
    <property type="project" value="UniProtKB-KW"/>
</dbReference>
<dbReference type="GO" id="GO:0016874">
    <property type="term" value="F:ligase activity"/>
    <property type="evidence" value="ECO:0007669"/>
    <property type="project" value="UniProtKB-KW"/>
</dbReference>
<feature type="domain" description="Carrier" evidence="5">
    <location>
        <begin position="774"/>
        <end position="850"/>
    </location>
</feature>
<evidence type="ECO:0000313" key="6">
    <source>
        <dbReference type="EMBL" id="KAK2599049.1"/>
    </source>
</evidence>
<evidence type="ECO:0000313" key="7">
    <source>
        <dbReference type="Proteomes" id="UP001251528"/>
    </source>
</evidence>
<dbReference type="InterPro" id="IPR009081">
    <property type="entry name" value="PP-bd_ACP"/>
</dbReference>
<dbReference type="FunFam" id="1.10.1200.10:FF:000005">
    <property type="entry name" value="Nonribosomal peptide synthetase 1"/>
    <property type="match status" value="1"/>
</dbReference>
<dbReference type="Proteomes" id="UP001251528">
    <property type="component" value="Unassembled WGS sequence"/>
</dbReference>
<evidence type="ECO:0000259" key="5">
    <source>
        <dbReference type="PROSITE" id="PS50075"/>
    </source>
</evidence>
<dbReference type="Pfam" id="PF00501">
    <property type="entry name" value="AMP-binding"/>
    <property type="match status" value="1"/>
</dbReference>
<dbReference type="CDD" id="cd05918">
    <property type="entry name" value="A_NRPS_SidN3_like"/>
    <property type="match status" value="1"/>
</dbReference>
<dbReference type="PROSITE" id="PS00012">
    <property type="entry name" value="PHOSPHOPANTETHEINE"/>
    <property type="match status" value="1"/>
</dbReference>
<dbReference type="Gene3D" id="1.10.1200.10">
    <property type="entry name" value="ACP-like"/>
    <property type="match status" value="2"/>
</dbReference>
<dbReference type="PROSITE" id="PS00455">
    <property type="entry name" value="AMP_BINDING"/>
    <property type="match status" value="1"/>
</dbReference>
<dbReference type="FunFam" id="3.40.50.12780:FF:000014">
    <property type="entry name" value="Nonribosomal peptide synthetase 1"/>
    <property type="match status" value="1"/>
</dbReference>
<dbReference type="InterPro" id="IPR006162">
    <property type="entry name" value="Ppantetheine_attach_site"/>
</dbReference>
<evidence type="ECO:0000256" key="4">
    <source>
        <dbReference type="ARBA" id="ARBA00029454"/>
    </source>
</evidence>
<dbReference type="InterPro" id="IPR036736">
    <property type="entry name" value="ACP-like_sf"/>
</dbReference>
<dbReference type="Pfam" id="PF00668">
    <property type="entry name" value="Condensation"/>
    <property type="match status" value="2"/>
</dbReference>
<proteinExistence type="inferred from homology"/>
<keyword evidence="3" id="KW-0436">Ligase</keyword>
<keyword evidence="2" id="KW-0597">Phosphoprotein</keyword>
<protein>
    <recommendedName>
        <fullName evidence="5">Carrier domain-containing protein</fullName>
    </recommendedName>
</protein>
<dbReference type="InterPro" id="IPR020806">
    <property type="entry name" value="PKS_PP-bd"/>
</dbReference>
<dbReference type="InterPro" id="IPR020845">
    <property type="entry name" value="AMP-binding_CS"/>
</dbReference>
<dbReference type="SUPFAM" id="SSF56801">
    <property type="entry name" value="Acetyl-CoA synthetase-like"/>
    <property type="match status" value="2"/>
</dbReference>
<gene>
    <name evidence="6" type="ORF">QQS21_005516</name>
</gene>
<dbReference type="SUPFAM" id="SSF52777">
    <property type="entry name" value="CoA-dependent acyltransferases"/>
    <property type="match status" value="4"/>
</dbReference>
<keyword evidence="7" id="KW-1185">Reference proteome</keyword>
<dbReference type="SUPFAM" id="SSF47336">
    <property type="entry name" value="ACP-like"/>
    <property type="match status" value="2"/>
</dbReference>
<name>A0AAJ0CQE7_9HYPO</name>
<comment type="similarity">
    <text evidence="4">Belongs to the NRP synthetase family.</text>
</comment>
<dbReference type="Gene3D" id="3.30.300.30">
    <property type="match status" value="1"/>
</dbReference>
<dbReference type="GO" id="GO:0031177">
    <property type="term" value="F:phosphopantetheine binding"/>
    <property type="evidence" value="ECO:0007669"/>
    <property type="project" value="InterPro"/>
</dbReference>
<dbReference type="CDD" id="cd19545">
    <property type="entry name" value="FUM14_C_NRPS-like"/>
    <property type="match status" value="1"/>
</dbReference>
<feature type="domain" description="Carrier" evidence="5">
    <location>
        <begin position="1576"/>
        <end position="1652"/>
    </location>
</feature>
<dbReference type="InterPro" id="IPR001242">
    <property type="entry name" value="Condensation_dom"/>
</dbReference>
<organism evidence="6 7">
    <name type="scientific">Conoideocrella luteorostrata</name>
    <dbReference type="NCBI Taxonomy" id="1105319"/>
    <lineage>
        <taxon>Eukaryota</taxon>
        <taxon>Fungi</taxon>
        <taxon>Dikarya</taxon>
        <taxon>Ascomycota</taxon>
        <taxon>Pezizomycotina</taxon>
        <taxon>Sordariomycetes</taxon>
        <taxon>Hypocreomycetidae</taxon>
        <taxon>Hypocreales</taxon>
        <taxon>Clavicipitaceae</taxon>
        <taxon>Conoideocrella</taxon>
    </lineage>
</organism>
<dbReference type="PANTHER" id="PTHR45527">
    <property type="entry name" value="NONRIBOSOMAL PEPTIDE SYNTHETASE"/>
    <property type="match status" value="1"/>
</dbReference>
<dbReference type="GO" id="GO:0044550">
    <property type="term" value="P:secondary metabolite biosynthetic process"/>
    <property type="evidence" value="ECO:0007669"/>
    <property type="project" value="TreeGrafter"/>
</dbReference>
<dbReference type="GO" id="GO:0043041">
    <property type="term" value="P:amino acid activation for nonribosomal peptide biosynthetic process"/>
    <property type="evidence" value="ECO:0007669"/>
    <property type="project" value="TreeGrafter"/>
</dbReference>
<keyword evidence="1" id="KW-0596">Phosphopantetheine</keyword>
<comment type="caution">
    <text evidence="6">The sequence shown here is derived from an EMBL/GenBank/DDBJ whole genome shotgun (WGS) entry which is preliminary data.</text>
</comment>
<dbReference type="Gene3D" id="2.30.38.10">
    <property type="entry name" value="Luciferase, Domain 3"/>
    <property type="match status" value="1"/>
</dbReference>
<dbReference type="Gene3D" id="3.30.559.30">
    <property type="entry name" value="Nonribosomal peptide synthetase, condensation domain"/>
    <property type="match status" value="2"/>
</dbReference>
<accession>A0AAJ0CQE7</accession>
<dbReference type="Pfam" id="PF00550">
    <property type="entry name" value="PP-binding"/>
    <property type="match status" value="2"/>
</dbReference>
<dbReference type="InterPro" id="IPR042099">
    <property type="entry name" value="ANL_N_sf"/>
</dbReference>
<dbReference type="SMART" id="SM00823">
    <property type="entry name" value="PKS_PP"/>
    <property type="match status" value="2"/>
</dbReference>
<evidence type="ECO:0000256" key="2">
    <source>
        <dbReference type="ARBA" id="ARBA00022553"/>
    </source>
</evidence>
<dbReference type="GO" id="GO:0005737">
    <property type="term" value="C:cytoplasm"/>
    <property type="evidence" value="ECO:0007669"/>
    <property type="project" value="TreeGrafter"/>
</dbReference>
<dbReference type="InterPro" id="IPR023213">
    <property type="entry name" value="CAT-like_dom_sf"/>
</dbReference>
<sequence length="2096" mass="234111">MAINHAEATENDALSNKRIESSEKHHWFPIPVFKHLKPEFSDLDVLLFSWALLLYRQNYGVGVHFTCKLRCEQNPRFEQFDVKTEDLQWDVNNSLSSALRQTQAYVRSQPFLHDSPYPDGYTVFLNDEGRPDALAGFPEKSLREMTWGNVELQIQFGDNGVFMRQDWRSPLGGKFLANHLAQCLVDILQILPTHLDSPLERALSLSSTDRSVIWSWNRDVPPTVDDCIHNFISTKAMEQPEAEAVCSWDGSLSFLEVERFSTLLAHYLLSLGLQSGNIVPLNFEKSRWTVVAILAVMKSGAAFVLMDPKQPIQRRQTMASQVKATVIVTSRLYSESSSRIAPGAPVIALDQELVRNLNESTLTTQLPPVCPKSLMYIIFTSGTTGQPKGIMINHNTYMSGALERKKSVGYDSISRVLDFTSYTFDVSIDSMLVTLLSGGCVCVPSDEERMSDLSGSLRRLKVNMANMTPSVARVLDPDILPSLRSLGIGGEACSIADICEWGKQTRIVIGYGVSECTTACTVNSSAANKPYVSIGSASASTLWLVDPSDDSKLAPVGAVGEMLIEGPIVGEGYLNDPVKTAAAFINDPTWLMEGDPGHSIPGRRGRLYKTGDLVRYDPDGERGFIFVGRRDTQVKLRGQRIELSEIEYNVKYLLPPGTEVAADIVARGGRIKDTIIAAFISCGDDILPQKYATDDLSGVEQIQFAAHIQTIVDSMNEKLSRVLPSYMVPSVYIGVDRMPRLVSGKVDRKSLVVLGAAATSQTAFPTASDVNADEQMTKPEAILRQSWCTVLGLGEGDIKPTNNFFHIGGDSIRAMKLAPKLRENGFALTVVEIFDFPVLSDMAKVMRREGSHKSANLNEVPPFSLVRQSFDVAALIGEAAERCGIDQSCIEDIYPCAPMQEIHMAFYTRSKEAYVAQRVADIPDWHCIERIRAAWDTVYQQSPILRTRIVEVKNHGFMQVVTNGKIQWRSSCSLDRYLEDDRNEPMSVSSPMCRFAIVYDEQLKTGYFVWTTHHAIYDGWCVDLILDHVRAAYADVPVIRPAEFKHFIQWLHDPARESSKNYWKKQLEGATGPKFPAIPSRSFIPEPDSHAAHFVHMEECDRSKFTVAVLIRAAWSLISAVYTLSDDVVFAETYVGRAVPIEGALEIEGPMLSSIPVRIRIDRTTSVHDFLQSIQEQSALRAQHEHLGFQNIRRLSEDAQIACEVAMGLIIQPNATETAASADSQLPPFRSGDIVRESLRFSTYPLMLACGLERNGFRVETSFDSRLLTKPQVQRVLAQLEHVVIQLGKDMSRPISEVTIVSPAELEILWEVNQGRYSDNQFSAAENVAKTLRTGDQYPTAQQPLWVVHPWNHSVVMPIGAMGELAIEAGKEAVIAKQLCTPSWLEEGSANIPGHPGAIYLTGDLVKYDENRNLIFMGRKDTLMQIDGHVVDLTAIDHALTQLFPKTSRVKSHSIMINNSNMQVPVVTAVIQENLSEDAHMVGLDIQTHDTTLPISSAVSEHLAKTIVGLNKAIFESLPPYSVPSIWLPVPETTATGEYIDINSVEWVASFLTVDLVKDLRQAYSSLRSTVMELTPPLTSKEQTMRSVWSSLLSIEEDRISLDDNFFRLGGDSIVTMRLISSLRRAGYRISITAVFANMKLRDMADAMTESKGKPATKPNSYNPFSLLDYKNVDGSLAEIIQPQLAVPLWKIEDILPTTGSQTRDVSCTVYAPRSAVQYTVLYFHNSVEMSRLLDSFRHLVTQHPILRTVFVQHENRVLQVVIQNMDVKISEHRLEGPLDSCCKEVIRIDVDSDVEFTFGAPFLKLHIVRSEKQSAFVIRLSHAQYDGVSLTELLRQLELQYQGSRIPSSPTFAVYMKHLHDTKTEHIEYWRRTLDQSSLTEIAPPATENSGSTFETRLINISKRPTDITPSVLLTAGWATVLAKHLNIADVTFAGIVSGRDGDIADIDTFMGPCYQYMPIRIKFETNWTVRQLLDCVRKQYLDGSPKATLSFEEVRQNCTDWPASSTFYSSFTNHINKEFFNTLPFANTSCRIDSYTPHAERPGPPRAILFSENGETYVGIEADIDRKEFWRARLDDLAGAIEAFVQDPQGLCHK</sequence>
<dbReference type="InterPro" id="IPR045851">
    <property type="entry name" value="AMP-bd_C_sf"/>
</dbReference>
<dbReference type="Gene3D" id="3.30.559.10">
    <property type="entry name" value="Chloramphenicol acetyltransferase-like domain"/>
    <property type="match status" value="2"/>
</dbReference>
<dbReference type="EMBL" id="JASWJB010000092">
    <property type="protein sequence ID" value="KAK2599049.1"/>
    <property type="molecule type" value="Genomic_DNA"/>
</dbReference>
<dbReference type="PANTHER" id="PTHR45527:SF3">
    <property type="entry name" value="SIDEROPHORE SYNTHETASE (EUROFUNG)"/>
    <property type="match status" value="1"/>
</dbReference>
<dbReference type="FunFam" id="3.30.300.30:FF:000015">
    <property type="entry name" value="Nonribosomal peptide synthase SidD"/>
    <property type="match status" value="1"/>
</dbReference>
<dbReference type="FunFam" id="3.30.559.30:FF:000003">
    <property type="entry name" value="Nonribosomal peptide synthase SidD"/>
    <property type="match status" value="1"/>
</dbReference>
<evidence type="ECO:0000256" key="1">
    <source>
        <dbReference type="ARBA" id="ARBA00022450"/>
    </source>
</evidence>
<dbReference type="InterPro" id="IPR000873">
    <property type="entry name" value="AMP-dep_synth/lig_dom"/>
</dbReference>
<evidence type="ECO:0000256" key="3">
    <source>
        <dbReference type="ARBA" id="ARBA00022598"/>
    </source>
</evidence>
<reference evidence="6" key="1">
    <citation type="submission" date="2023-06" db="EMBL/GenBank/DDBJ databases">
        <title>Conoideocrella luteorostrata (Hypocreales: Clavicipitaceae), a potential biocontrol fungus for elongate hemlock scale in United States Christmas tree production areas.</title>
        <authorList>
            <person name="Barrett H."/>
            <person name="Lovett B."/>
            <person name="Macias A.M."/>
            <person name="Stajich J.E."/>
            <person name="Kasson M.T."/>
        </authorList>
    </citation>
    <scope>NUCLEOTIDE SEQUENCE</scope>
    <source>
        <strain evidence="6">ARSEF 14590</strain>
    </source>
</reference>
<dbReference type="InterPro" id="IPR010071">
    <property type="entry name" value="AA_adenyl_dom"/>
</dbReference>
<dbReference type="NCBIfam" id="TIGR01733">
    <property type="entry name" value="AA-adenyl-dom"/>
    <property type="match status" value="1"/>
</dbReference>